<sequence>MDNFEYSIQINDRDWEEFYSTAEECGLTQVSLATEEELCLSDTEREDTTNCTLSNKPKFIRISLCPPSQEEYPALQISQTVIPQTVHTRNRWFGPDQDVLSGSEDEEELGSVTRFLCQKEYMLQNKDSEQTIDIPLPKPVYHDITKPSNENSRSNSVGKSSAEYRKPLNLDGNVQYKVDPFQDKSMMESSSNTQVELRHPDVGRMVFVQPDGYSRLIANLNYSKNSPYCVHDVGISSSVNSHVQDENIPNTSRSEEETMRHSRHEAVLTESLRKDNNFNAEDGMFDGPASLEEPSTSMHNGLVYYTMENDVLGNSYHTTSTQSLVPVNAITRAWRNQVPLSQPSSACYRKTVLTLAEMYDFFLDDVTDIVFLDTKSNMASKEGTVCTPEMYEYFFLEDAEENRAKSRGSDTSQASSTDLVLASSSSVVATWPEACEFFFADGPQDSNREGIFFSIPSSQIQSVANVIQSFVPKGLKGLSVRRARYRRGPHGRLIPQERQKTSKAANMSKSGAITPYLSPGRSDVCLVFLAFASWAVKSSDLQSSDGWKTALLANIGAVSAIQYLRRRSRGTWQNSPPQPGDET</sequence>
<dbReference type="OrthoDB" id="8943218at2759"/>
<evidence type="ECO:0000313" key="2">
    <source>
        <dbReference type="EMBL" id="KAG9482223.1"/>
    </source>
</evidence>
<dbReference type="GO" id="GO:0006355">
    <property type="term" value="P:regulation of DNA-templated transcription"/>
    <property type="evidence" value="ECO:0007669"/>
    <property type="project" value="InterPro"/>
</dbReference>
<comment type="caution">
    <text evidence="2">The sequence shown here is derived from an EMBL/GenBank/DDBJ whole genome shotgun (WGS) entry which is preliminary data.</text>
</comment>
<gene>
    <name evidence="2" type="ORF">GDO78_011102</name>
</gene>
<feature type="region of interest" description="Disordered" evidence="1">
    <location>
        <begin position="138"/>
        <end position="160"/>
    </location>
</feature>
<dbReference type="Proteomes" id="UP000770717">
    <property type="component" value="Unassembled WGS sequence"/>
</dbReference>
<feature type="compositionally biased region" description="Polar residues" evidence="1">
    <location>
        <begin position="146"/>
        <end position="159"/>
    </location>
</feature>
<keyword evidence="3" id="KW-1185">Reference proteome</keyword>
<dbReference type="GO" id="GO:0014850">
    <property type="term" value="P:response to muscle activity"/>
    <property type="evidence" value="ECO:0007669"/>
    <property type="project" value="TreeGrafter"/>
</dbReference>
<proteinExistence type="predicted"/>
<evidence type="ECO:0000256" key="1">
    <source>
        <dbReference type="SAM" id="MobiDB-lite"/>
    </source>
</evidence>
<dbReference type="PANTHER" id="PTHR47282">
    <property type="entry name" value="PGC-1 AND ERR-INDUCED REGULATOR IN MUSCLE PROTEIN 1"/>
    <property type="match status" value="1"/>
</dbReference>
<dbReference type="EMBL" id="WNTK01000006">
    <property type="protein sequence ID" value="KAG9482223.1"/>
    <property type="molecule type" value="Genomic_DNA"/>
</dbReference>
<dbReference type="GO" id="GO:0005634">
    <property type="term" value="C:nucleus"/>
    <property type="evidence" value="ECO:0007669"/>
    <property type="project" value="TreeGrafter"/>
</dbReference>
<accession>A0A8J6K634</accession>
<reference evidence="2" key="1">
    <citation type="thesis" date="2020" institute="ProQuest LLC" country="789 East Eisenhower Parkway, Ann Arbor, MI, USA">
        <title>Comparative Genomics and Chromosome Evolution.</title>
        <authorList>
            <person name="Mudd A.B."/>
        </authorList>
    </citation>
    <scope>NUCLEOTIDE SEQUENCE</scope>
    <source>
        <strain evidence="2">HN-11 Male</strain>
        <tissue evidence="2">Kidney and liver</tissue>
    </source>
</reference>
<protein>
    <submittedName>
        <fullName evidence="2">Uncharacterized protein</fullName>
    </submittedName>
</protein>
<dbReference type="PANTHER" id="PTHR47282:SF1">
    <property type="entry name" value="PGC-1 AND ERR-INDUCED REGULATOR IN MUSCLE PROTEIN 1"/>
    <property type="match status" value="1"/>
</dbReference>
<dbReference type="GO" id="GO:0005737">
    <property type="term" value="C:cytoplasm"/>
    <property type="evidence" value="ECO:0007669"/>
    <property type="project" value="TreeGrafter"/>
</dbReference>
<feature type="compositionally biased region" description="Basic and acidic residues" evidence="1">
    <location>
        <begin position="253"/>
        <end position="265"/>
    </location>
</feature>
<feature type="region of interest" description="Disordered" evidence="1">
    <location>
        <begin position="242"/>
        <end position="265"/>
    </location>
</feature>
<evidence type="ECO:0000313" key="3">
    <source>
        <dbReference type="Proteomes" id="UP000770717"/>
    </source>
</evidence>
<dbReference type="AlphaFoldDB" id="A0A8J6K634"/>
<dbReference type="InterPro" id="IPR043442">
    <property type="entry name" value="Perm1"/>
</dbReference>
<name>A0A8J6K634_ELECQ</name>
<feature type="compositionally biased region" description="Polar residues" evidence="1">
    <location>
        <begin position="242"/>
        <end position="252"/>
    </location>
</feature>
<organism evidence="2 3">
    <name type="scientific">Eleutherodactylus coqui</name>
    <name type="common">Puerto Rican coqui</name>
    <dbReference type="NCBI Taxonomy" id="57060"/>
    <lineage>
        <taxon>Eukaryota</taxon>
        <taxon>Metazoa</taxon>
        <taxon>Chordata</taxon>
        <taxon>Craniata</taxon>
        <taxon>Vertebrata</taxon>
        <taxon>Euteleostomi</taxon>
        <taxon>Amphibia</taxon>
        <taxon>Batrachia</taxon>
        <taxon>Anura</taxon>
        <taxon>Neobatrachia</taxon>
        <taxon>Hyloidea</taxon>
        <taxon>Eleutherodactylidae</taxon>
        <taxon>Eleutherodactylinae</taxon>
        <taxon>Eleutherodactylus</taxon>
        <taxon>Eleutherodactylus</taxon>
    </lineage>
</organism>